<evidence type="ECO:0000313" key="1">
    <source>
        <dbReference type="EMBL" id="VFU36293.1"/>
    </source>
</evidence>
<reference evidence="1" key="1">
    <citation type="submission" date="2019-03" db="EMBL/GenBank/DDBJ databases">
        <authorList>
            <person name="Mank J."/>
            <person name="Almeida P."/>
        </authorList>
    </citation>
    <scope>NUCLEOTIDE SEQUENCE</scope>
    <source>
        <strain evidence="1">78183</strain>
    </source>
</reference>
<accession>A0A6N2LLE6</accession>
<organism evidence="1">
    <name type="scientific">Salix viminalis</name>
    <name type="common">Common osier</name>
    <name type="synonym">Basket willow</name>
    <dbReference type="NCBI Taxonomy" id="40686"/>
    <lineage>
        <taxon>Eukaryota</taxon>
        <taxon>Viridiplantae</taxon>
        <taxon>Streptophyta</taxon>
        <taxon>Embryophyta</taxon>
        <taxon>Tracheophyta</taxon>
        <taxon>Spermatophyta</taxon>
        <taxon>Magnoliopsida</taxon>
        <taxon>eudicotyledons</taxon>
        <taxon>Gunneridae</taxon>
        <taxon>Pentapetalae</taxon>
        <taxon>rosids</taxon>
        <taxon>fabids</taxon>
        <taxon>Malpighiales</taxon>
        <taxon>Salicaceae</taxon>
        <taxon>Saliceae</taxon>
        <taxon>Salix</taxon>
    </lineage>
</organism>
<sequence length="69" mass="7408">MNMAGVMHYESNPSVDKLCQTFVKISLLKTLSISKPIGGQTCTLQIILSENIRPGAGAKLKVAVHQPPC</sequence>
<proteinExistence type="predicted"/>
<dbReference type="AlphaFoldDB" id="A0A6N2LLE6"/>
<protein>
    <submittedName>
        <fullName evidence="1">Uncharacterized protein</fullName>
    </submittedName>
</protein>
<gene>
    <name evidence="1" type="ORF">SVIM_LOCUS181562</name>
</gene>
<name>A0A6N2LLE6_SALVM</name>
<dbReference type="EMBL" id="CAADRP010001113">
    <property type="protein sequence ID" value="VFU36293.1"/>
    <property type="molecule type" value="Genomic_DNA"/>
</dbReference>